<evidence type="ECO:0000256" key="2">
    <source>
        <dbReference type="ARBA" id="ARBA00022679"/>
    </source>
</evidence>
<dbReference type="GO" id="GO:0008690">
    <property type="term" value="F:3-deoxy-manno-octulosonate cytidylyltransferase activity"/>
    <property type="evidence" value="ECO:0007669"/>
    <property type="project" value="UniProtKB-UniRule"/>
</dbReference>
<evidence type="ECO:0000313" key="6">
    <source>
        <dbReference type="EMBL" id="CDI04200.1"/>
    </source>
</evidence>
<dbReference type="InterPro" id="IPR004528">
    <property type="entry name" value="KdsB"/>
</dbReference>
<keyword evidence="5" id="KW-0963">Cytoplasm</keyword>
<dbReference type="FunFam" id="3.90.550.10:FF:000011">
    <property type="entry name" value="3-deoxy-manno-octulosonate cytidylyltransferase"/>
    <property type="match status" value="1"/>
</dbReference>
<dbReference type="Pfam" id="PF02348">
    <property type="entry name" value="CTP_transf_3"/>
    <property type="match status" value="1"/>
</dbReference>
<dbReference type="Proteomes" id="UP000035760">
    <property type="component" value="Unassembled WGS sequence"/>
</dbReference>
<comment type="subcellular location">
    <subcellularLocation>
        <location evidence="5">Cytoplasm</location>
    </subcellularLocation>
    <subcellularLocation>
        <location evidence="1">Membrane</location>
    </subcellularLocation>
</comment>
<dbReference type="NCBIfam" id="NF003952">
    <property type="entry name" value="PRK05450.1-5"/>
    <property type="match status" value="1"/>
</dbReference>
<evidence type="ECO:0000256" key="1">
    <source>
        <dbReference type="ARBA" id="ARBA00004370"/>
    </source>
</evidence>
<comment type="caution">
    <text evidence="6">The sequence shown here is derived from an EMBL/GenBank/DDBJ whole genome shotgun (WGS) entry which is preliminary data.</text>
</comment>
<dbReference type="GO" id="GO:0005829">
    <property type="term" value="C:cytosol"/>
    <property type="evidence" value="ECO:0007669"/>
    <property type="project" value="TreeGrafter"/>
</dbReference>
<evidence type="ECO:0000256" key="3">
    <source>
        <dbReference type="ARBA" id="ARBA00022695"/>
    </source>
</evidence>
<evidence type="ECO:0000256" key="4">
    <source>
        <dbReference type="ARBA" id="ARBA00022985"/>
    </source>
</evidence>
<protein>
    <recommendedName>
        <fullName evidence="5">3-deoxy-manno-octulosonate cytidylyltransferase</fullName>
        <ecNumber evidence="5">2.7.7.38</ecNumber>
    </recommendedName>
    <alternativeName>
        <fullName evidence="5">CMP-2-keto-3-deoxyoctulosonic acid synthase</fullName>
        <shortName evidence="5">CKS</shortName>
        <shortName evidence="5">CMP-KDO synthase</shortName>
    </alternativeName>
</protein>
<reference evidence="6" key="2">
    <citation type="submission" date="2014-03" db="EMBL/GenBank/DDBJ databases">
        <title>Candidatus Competibacter-lineage genomes retrieved from metagenomes reveal functional metabolic diversity.</title>
        <authorList>
            <person name="McIlroy S.J."/>
            <person name="Albertsen M."/>
            <person name="Andresen E.K."/>
            <person name="Saunders A.M."/>
            <person name="Kristiansen R."/>
            <person name="Stokholm-Bjerregaard M."/>
            <person name="Nielsen K.L."/>
            <person name="Nielsen P.H."/>
        </authorList>
    </citation>
    <scope>NUCLEOTIDE SEQUENCE</scope>
    <source>
        <strain evidence="6">Run_A_D11</strain>
    </source>
</reference>
<reference evidence="6" key="1">
    <citation type="submission" date="2013-07" db="EMBL/GenBank/DDBJ databases">
        <authorList>
            <person name="McIlroy S."/>
        </authorList>
    </citation>
    <scope>NUCLEOTIDE SEQUENCE [LARGE SCALE GENOMIC DNA]</scope>
    <source>
        <strain evidence="6">Run_A_D11</strain>
    </source>
</reference>
<dbReference type="InterPro" id="IPR003329">
    <property type="entry name" value="Cytidylyl_trans"/>
</dbReference>
<comment type="function">
    <text evidence="5">Activates KDO (a required 8-carbon sugar) for incorporation into bacterial lipopolysaccharide in Gram-negative bacteria.</text>
</comment>
<accession>W6MCP2</accession>
<organism evidence="6 7">
    <name type="scientific">Candidatus Competibacter denitrificans Run_A_D11</name>
    <dbReference type="NCBI Taxonomy" id="1400863"/>
    <lineage>
        <taxon>Bacteria</taxon>
        <taxon>Pseudomonadati</taxon>
        <taxon>Pseudomonadota</taxon>
        <taxon>Gammaproteobacteria</taxon>
        <taxon>Candidatus Competibacteraceae</taxon>
        <taxon>Candidatus Competibacter</taxon>
    </lineage>
</organism>
<comment type="catalytic activity">
    <reaction evidence="5">
        <text>3-deoxy-alpha-D-manno-oct-2-ulosonate + CTP = CMP-3-deoxy-beta-D-manno-octulosonate + diphosphate</text>
        <dbReference type="Rhea" id="RHEA:23448"/>
        <dbReference type="ChEBI" id="CHEBI:33019"/>
        <dbReference type="ChEBI" id="CHEBI:37563"/>
        <dbReference type="ChEBI" id="CHEBI:85986"/>
        <dbReference type="ChEBI" id="CHEBI:85987"/>
        <dbReference type="EC" id="2.7.7.38"/>
    </reaction>
</comment>
<dbReference type="EC" id="2.7.7.38" evidence="5"/>
<keyword evidence="2 5" id="KW-0808">Transferase</keyword>
<dbReference type="OrthoDB" id="9815559at2"/>
<dbReference type="AlphaFoldDB" id="W6MCP2"/>
<keyword evidence="4 5" id="KW-0448">Lipopolysaccharide biosynthesis</keyword>
<dbReference type="GO" id="GO:0016020">
    <property type="term" value="C:membrane"/>
    <property type="evidence" value="ECO:0007669"/>
    <property type="project" value="UniProtKB-SubCell"/>
</dbReference>
<gene>
    <name evidence="5 6" type="primary">kdsB</name>
    <name evidence="6" type="ORF">BN873_890106</name>
</gene>
<comment type="similarity">
    <text evidence="5">Belongs to the KdsB family.</text>
</comment>
<dbReference type="HAMAP" id="MF_00057">
    <property type="entry name" value="KdsB"/>
    <property type="match status" value="1"/>
</dbReference>
<keyword evidence="7" id="KW-1185">Reference proteome</keyword>
<dbReference type="PANTHER" id="PTHR42866:SF2">
    <property type="entry name" value="3-DEOXY-MANNO-OCTULOSONATE CYTIDYLYLTRANSFERASE, MITOCHONDRIAL"/>
    <property type="match status" value="1"/>
</dbReference>
<evidence type="ECO:0000313" key="7">
    <source>
        <dbReference type="Proteomes" id="UP000035760"/>
    </source>
</evidence>
<dbReference type="RefSeq" id="WP_048676084.1">
    <property type="nucleotide sequence ID" value="NZ_CBTJ020000101.1"/>
</dbReference>
<dbReference type="STRING" id="1400863.BN873_890106"/>
<dbReference type="GO" id="GO:0009103">
    <property type="term" value="P:lipopolysaccharide biosynthetic process"/>
    <property type="evidence" value="ECO:0007669"/>
    <property type="project" value="UniProtKB-UniRule"/>
</dbReference>
<dbReference type="UniPathway" id="UPA00358">
    <property type="reaction ID" value="UER00476"/>
</dbReference>
<dbReference type="CDD" id="cd02517">
    <property type="entry name" value="CMP-KDO-Synthetase"/>
    <property type="match status" value="1"/>
</dbReference>
<dbReference type="EMBL" id="CBTJ020000101">
    <property type="protein sequence ID" value="CDI04200.1"/>
    <property type="molecule type" value="Genomic_DNA"/>
</dbReference>
<keyword evidence="3 5" id="KW-0548">Nucleotidyltransferase</keyword>
<dbReference type="SUPFAM" id="SSF53448">
    <property type="entry name" value="Nucleotide-diphospho-sugar transferases"/>
    <property type="match status" value="1"/>
</dbReference>
<sequence length="268" mass="29258">MSVEEPRFRVAIPARYASTRLPGKPLRLLAGRTLLEHVYRRALASGALDVIIATDDERICDAATGFGAPVCMTSSAHLSGTDRLAEVATRYAWPDDAIVVNVQGDEPQIPPALIQQAALALEANPTAGIATVCTRIGQPAELFDPNVVKVVRDRAGFALYFSRAPIPWDRETFAHQETVGADLLIEKGWFRHIGLYAYRVAVLRAFPRLEPAPSERTEVLEQLRALWHGIRIYVAEAVEAPPPGVDTAADLLRVMATMAGSTDEIEPE</sequence>
<proteinExistence type="inferred from homology"/>
<dbReference type="GO" id="GO:0033468">
    <property type="term" value="P:CMP-keto-3-deoxy-D-manno-octulosonic acid biosynthetic process"/>
    <property type="evidence" value="ECO:0007669"/>
    <property type="project" value="UniProtKB-UniRule"/>
</dbReference>
<name>W6MCP2_9GAMM</name>
<dbReference type="InterPro" id="IPR029044">
    <property type="entry name" value="Nucleotide-diphossugar_trans"/>
</dbReference>
<dbReference type="PANTHER" id="PTHR42866">
    <property type="entry name" value="3-DEOXY-MANNO-OCTULOSONATE CYTIDYLYLTRANSFERASE"/>
    <property type="match status" value="1"/>
</dbReference>
<dbReference type="NCBIfam" id="TIGR00466">
    <property type="entry name" value="kdsB"/>
    <property type="match status" value="1"/>
</dbReference>
<evidence type="ECO:0000256" key="5">
    <source>
        <dbReference type="HAMAP-Rule" id="MF_00057"/>
    </source>
</evidence>
<comment type="pathway">
    <text evidence="5">Nucleotide-sugar biosynthesis; CMP-3-deoxy-D-manno-octulosonate biosynthesis; CMP-3-deoxy-D-manno-octulosonate from 3-deoxy-D-manno-octulosonate and CTP: step 1/1.</text>
</comment>
<dbReference type="Gene3D" id="3.90.550.10">
    <property type="entry name" value="Spore Coat Polysaccharide Biosynthesis Protein SpsA, Chain A"/>
    <property type="match status" value="1"/>
</dbReference>